<evidence type="ECO:0000313" key="2">
    <source>
        <dbReference type="EMBL" id="MDA6071980.1"/>
    </source>
</evidence>
<keyword evidence="3" id="KW-1185">Reference proteome</keyword>
<dbReference type="EMBL" id="JAMZNK010000046">
    <property type="protein sequence ID" value="MDA6071980.1"/>
    <property type="molecule type" value="Genomic_DNA"/>
</dbReference>
<evidence type="ECO:0000256" key="1">
    <source>
        <dbReference type="SAM" id="Phobius"/>
    </source>
</evidence>
<keyword evidence="1" id="KW-1133">Transmembrane helix</keyword>
<proteinExistence type="predicted"/>
<organism evidence="2 3">
    <name type="scientific">Flavobacterium azizsancarii</name>
    <dbReference type="NCBI Taxonomy" id="2961580"/>
    <lineage>
        <taxon>Bacteria</taxon>
        <taxon>Pseudomonadati</taxon>
        <taxon>Bacteroidota</taxon>
        <taxon>Flavobacteriia</taxon>
        <taxon>Flavobacteriales</taxon>
        <taxon>Flavobacteriaceae</taxon>
        <taxon>Flavobacterium</taxon>
    </lineage>
</organism>
<feature type="transmembrane region" description="Helical" evidence="1">
    <location>
        <begin position="41"/>
        <end position="60"/>
    </location>
</feature>
<reference evidence="2 3" key="1">
    <citation type="journal article" date="2023" name="Chemosphere">
        <title>Whole genome analysis of Flavobacterium aziz-sancarii sp. nov., isolated from Ardley Island (Antarctica), revealed a rich resistome and bioremediation potential.</title>
        <authorList>
            <person name="Otur C."/>
            <person name="Okay S."/>
            <person name="Kurt-Kizildogan A."/>
        </authorList>
    </citation>
    <scope>NUCLEOTIDE SEQUENCE [LARGE SCALE GENOMIC DNA]</scope>
    <source>
        <strain evidence="2 3">AC</strain>
    </source>
</reference>
<dbReference type="Proteomes" id="UP001212170">
    <property type="component" value="Unassembled WGS sequence"/>
</dbReference>
<gene>
    <name evidence="2" type="ORF">NJT12_20355</name>
</gene>
<comment type="caution">
    <text evidence="2">The sequence shown here is derived from an EMBL/GenBank/DDBJ whole genome shotgun (WGS) entry which is preliminary data.</text>
</comment>
<accession>A0ABT4WIV0</accession>
<evidence type="ECO:0000313" key="3">
    <source>
        <dbReference type="Proteomes" id="UP001212170"/>
    </source>
</evidence>
<keyword evidence="1" id="KW-0812">Transmembrane</keyword>
<keyword evidence="1" id="KW-0472">Membrane</keyword>
<sequence>MITKHYIDNKLIVSIGRTSRIIILMENVVLKQSSLLNYRDAFFFIGLFFVVPLPLLLFVMNKSKKPKTNMIISDH</sequence>
<dbReference type="RefSeq" id="WP_271337785.1">
    <property type="nucleotide sequence ID" value="NZ_JAMZNK010000046.1"/>
</dbReference>
<protein>
    <submittedName>
        <fullName evidence="2">MFS transporter</fullName>
    </submittedName>
</protein>
<name>A0ABT4WIV0_9FLAO</name>